<comment type="caution">
    <text evidence="2">The sequence shown here is derived from an EMBL/GenBank/DDBJ whole genome shotgun (WGS) entry which is preliminary data.</text>
</comment>
<feature type="region of interest" description="Disordered" evidence="1">
    <location>
        <begin position="1"/>
        <end position="40"/>
    </location>
</feature>
<name>A0A550CEK9_9AGAR</name>
<dbReference type="AlphaFoldDB" id="A0A550CEK9"/>
<evidence type="ECO:0000256" key="1">
    <source>
        <dbReference type="SAM" id="MobiDB-lite"/>
    </source>
</evidence>
<evidence type="ECO:0000313" key="2">
    <source>
        <dbReference type="EMBL" id="TRM63245.1"/>
    </source>
</evidence>
<sequence>MRAHRRPDPGEPERGMRRDRDQGGVPHAPRARRRTQTALRRQARTFNKPISAYVDKPQHKGYHQPPIIIMCQDSRRSAFSKNVLARAKELHDQIGFLGAHQGVRLLERRSSRSAKDTLQIGTSSSRRVQAWRKRCRVATHPHAHPATGLGHPRRYLTVLLWPASDPIHIVIQRPEQYHESR</sequence>
<dbReference type="Proteomes" id="UP000320762">
    <property type="component" value="Unassembled WGS sequence"/>
</dbReference>
<organism evidence="2 3">
    <name type="scientific">Schizophyllum amplum</name>
    <dbReference type="NCBI Taxonomy" id="97359"/>
    <lineage>
        <taxon>Eukaryota</taxon>
        <taxon>Fungi</taxon>
        <taxon>Dikarya</taxon>
        <taxon>Basidiomycota</taxon>
        <taxon>Agaricomycotina</taxon>
        <taxon>Agaricomycetes</taxon>
        <taxon>Agaricomycetidae</taxon>
        <taxon>Agaricales</taxon>
        <taxon>Schizophyllaceae</taxon>
        <taxon>Schizophyllum</taxon>
    </lineage>
</organism>
<accession>A0A550CEK9</accession>
<gene>
    <name evidence="2" type="ORF">BD626DRAFT_537146</name>
</gene>
<proteinExistence type="predicted"/>
<evidence type="ECO:0000313" key="3">
    <source>
        <dbReference type="Proteomes" id="UP000320762"/>
    </source>
</evidence>
<reference evidence="2 3" key="1">
    <citation type="journal article" date="2019" name="New Phytol.">
        <title>Comparative genomics reveals unique wood-decay strategies and fruiting body development in the Schizophyllaceae.</title>
        <authorList>
            <person name="Almasi E."/>
            <person name="Sahu N."/>
            <person name="Krizsan K."/>
            <person name="Balint B."/>
            <person name="Kovacs G.M."/>
            <person name="Kiss B."/>
            <person name="Cseklye J."/>
            <person name="Drula E."/>
            <person name="Henrissat B."/>
            <person name="Nagy I."/>
            <person name="Chovatia M."/>
            <person name="Adam C."/>
            <person name="LaButti K."/>
            <person name="Lipzen A."/>
            <person name="Riley R."/>
            <person name="Grigoriev I.V."/>
            <person name="Nagy L.G."/>
        </authorList>
    </citation>
    <scope>NUCLEOTIDE SEQUENCE [LARGE SCALE GENOMIC DNA]</scope>
    <source>
        <strain evidence="2 3">NL-1724</strain>
    </source>
</reference>
<dbReference type="EMBL" id="VDMD01000010">
    <property type="protein sequence ID" value="TRM63245.1"/>
    <property type="molecule type" value="Genomic_DNA"/>
</dbReference>
<feature type="compositionally biased region" description="Basic and acidic residues" evidence="1">
    <location>
        <begin position="1"/>
        <end position="22"/>
    </location>
</feature>
<keyword evidence="3" id="KW-1185">Reference proteome</keyword>
<protein>
    <submittedName>
        <fullName evidence="2">Uncharacterized protein</fullName>
    </submittedName>
</protein>